<feature type="binding site" evidence="5">
    <location>
        <position position="149"/>
    </location>
    <ligand>
        <name>Fe cation</name>
        <dbReference type="ChEBI" id="CHEBI:24875"/>
    </ligand>
</feature>
<dbReference type="RefSeq" id="WP_200310963.1">
    <property type="nucleotide sequence ID" value="NZ_JAENIM010000037.1"/>
</dbReference>
<feature type="active site" evidence="5">
    <location>
        <position position="150"/>
    </location>
</feature>
<comment type="similarity">
    <text evidence="1 5">Belongs to the polypeptide deformylase family.</text>
</comment>
<dbReference type="SUPFAM" id="SSF56420">
    <property type="entry name" value="Peptide deformylase"/>
    <property type="match status" value="1"/>
</dbReference>
<proteinExistence type="inferred from homology"/>
<dbReference type="PIRSF" id="PIRSF004749">
    <property type="entry name" value="Pep_def"/>
    <property type="match status" value="1"/>
</dbReference>
<dbReference type="GO" id="GO:0042586">
    <property type="term" value="F:peptide deformylase activity"/>
    <property type="evidence" value="ECO:0007669"/>
    <property type="project" value="UniProtKB-UniRule"/>
</dbReference>
<name>A0A8J7ME08_9BACT</name>
<evidence type="ECO:0000256" key="1">
    <source>
        <dbReference type="ARBA" id="ARBA00010759"/>
    </source>
</evidence>
<keyword evidence="3 5" id="KW-0378">Hydrolase</keyword>
<dbReference type="InterPro" id="IPR023635">
    <property type="entry name" value="Peptide_deformylase"/>
</dbReference>
<dbReference type="Proteomes" id="UP000624703">
    <property type="component" value="Unassembled WGS sequence"/>
</dbReference>
<feature type="binding site" evidence="5">
    <location>
        <position position="107"/>
    </location>
    <ligand>
        <name>Fe cation</name>
        <dbReference type="ChEBI" id="CHEBI:24875"/>
    </ligand>
</feature>
<dbReference type="GO" id="GO:0046872">
    <property type="term" value="F:metal ion binding"/>
    <property type="evidence" value="ECO:0007669"/>
    <property type="project" value="UniProtKB-KW"/>
</dbReference>
<keyword evidence="7" id="KW-1185">Reference proteome</keyword>
<evidence type="ECO:0000313" key="7">
    <source>
        <dbReference type="Proteomes" id="UP000624703"/>
    </source>
</evidence>
<dbReference type="InterPro" id="IPR036821">
    <property type="entry name" value="Peptide_deformylase_sf"/>
</dbReference>
<dbReference type="HAMAP" id="MF_00163">
    <property type="entry name" value="Pep_deformylase"/>
    <property type="match status" value="1"/>
</dbReference>
<keyword evidence="2 5" id="KW-0479">Metal-binding</keyword>
<evidence type="ECO:0000313" key="6">
    <source>
        <dbReference type="EMBL" id="MBK1790942.1"/>
    </source>
</evidence>
<dbReference type="AlphaFoldDB" id="A0A8J7ME08"/>
<dbReference type="PANTHER" id="PTHR10458:SF22">
    <property type="entry name" value="PEPTIDE DEFORMYLASE"/>
    <property type="match status" value="1"/>
</dbReference>
<evidence type="ECO:0000256" key="4">
    <source>
        <dbReference type="ARBA" id="ARBA00022917"/>
    </source>
</evidence>
<dbReference type="NCBIfam" id="NF001159">
    <property type="entry name" value="PRK00150.1-3"/>
    <property type="match status" value="1"/>
</dbReference>
<dbReference type="Pfam" id="PF01327">
    <property type="entry name" value="Pep_deformylase"/>
    <property type="match status" value="1"/>
</dbReference>
<sequence length="187" mass="20810">MVLDIVQYGDPVLRKKCTPVTQVNEEIQKLAQDMIETMNDAEGVGLAAPQIGRDIRMAVIDTSHDPECVSFLKVNGEDAKMADIMPLVFINPELELLDPKERSTEGCLSIQDINADVNRPSVVKAKLPQLDGSVIELETDGLLARALQHETDHLDGILFIDRLSSAAKVSVRRKLKRIMANQGRRRR</sequence>
<keyword evidence="4 5" id="KW-0648">Protein biosynthesis</keyword>
<dbReference type="GO" id="GO:0006412">
    <property type="term" value="P:translation"/>
    <property type="evidence" value="ECO:0007669"/>
    <property type="project" value="UniProtKB-UniRule"/>
</dbReference>
<dbReference type="CDD" id="cd00487">
    <property type="entry name" value="Pep_deformylase"/>
    <property type="match status" value="1"/>
</dbReference>
<dbReference type="Gene3D" id="3.90.45.10">
    <property type="entry name" value="Peptide deformylase"/>
    <property type="match status" value="1"/>
</dbReference>
<keyword evidence="5" id="KW-0408">Iron</keyword>
<dbReference type="NCBIfam" id="TIGR00079">
    <property type="entry name" value="pept_deformyl"/>
    <property type="match status" value="1"/>
</dbReference>
<comment type="cofactor">
    <cofactor evidence="5">
        <name>Fe(2+)</name>
        <dbReference type="ChEBI" id="CHEBI:29033"/>
    </cofactor>
    <text evidence="5">Binds 1 Fe(2+) ion.</text>
</comment>
<protein>
    <recommendedName>
        <fullName evidence="5">Peptide deformylase</fullName>
        <shortName evidence="5">PDF</shortName>
        <ecNumber evidence="5">3.5.1.88</ecNumber>
    </recommendedName>
    <alternativeName>
        <fullName evidence="5">Polypeptide deformylase</fullName>
    </alternativeName>
</protein>
<evidence type="ECO:0000256" key="2">
    <source>
        <dbReference type="ARBA" id="ARBA00022723"/>
    </source>
</evidence>
<feature type="binding site" evidence="5">
    <location>
        <position position="153"/>
    </location>
    <ligand>
        <name>Fe cation</name>
        <dbReference type="ChEBI" id="CHEBI:24875"/>
    </ligand>
</feature>
<evidence type="ECO:0000256" key="5">
    <source>
        <dbReference type="HAMAP-Rule" id="MF_00163"/>
    </source>
</evidence>
<dbReference type="EC" id="3.5.1.88" evidence="5"/>
<dbReference type="FunFam" id="3.90.45.10:FF:000003">
    <property type="entry name" value="Peptide deformylase"/>
    <property type="match status" value="1"/>
</dbReference>
<comment type="caution">
    <text evidence="6">The sequence shown here is derived from an EMBL/GenBank/DDBJ whole genome shotgun (WGS) entry which is preliminary data.</text>
</comment>
<gene>
    <name evidence="5 6" type="primary">def</name>
    <name evidence="6" type="ORF">JIN82_07210</name>
</gene>
<dbReference type="EMBL" id="JAENIM010000037">
    <property type="protein sequence ID" value="MBK1790942.1"/>
    <property type="molecule type" value="Genomic_DNA"/>
</dbReference>
<organism evidence="6 7">
    <name type="scientific">Persicirhabdus sediminis</name>
    <dbReference type="NCBI Taxonomy" id="454144"/>
    <lineage>
        <taxon>Bacteria</taxon>
        <taxon>Pseudomonadati</taxon>
        <taxon>Verrucomicrobiota</taxon>
        <taxon>Verrucomicrobiia</taxon>
        <taxon>Verrucomicrobiales</taxon>
        <taxon>Verrucomicrobiaceae</taxon>
        <taxon>Persicirhabdus</taxon>
    </lineage>
</organism>
<evidence type="ECO:0000256" key="3">
    <source>
        <dbReference type="ARBA" id="ARBA00022801"/>
    </source>
</evidence>
<comment type="function">
    <text evidence="5">Removes the formyl group from the N-terminal Met of newly synthesized proteins. Requires at least a dipeptide for an efficient rate of reaction. N-terminal L-methionine is a prerequisite for activity but the enzyme has broad specificity at other positions.</text>
</comment>
<reference evidence="6" key="1">
    <citation type="submission" date="2021-01" db="EMBL/GenBank/DDBJ databases">
        <title>Modified the classification status of verrucomicrobia.</title>
        <authorList>
            <person name="Feng X."/>
        </authorList>
    </citation>
    <scope>NUCLEOTIDE SEQUENCE</scope>
    <source>
        <strain evidence="6">_KCTC 22039</strain>
    </source>
</reference>
<comment type="catalytic activity">
    <reaction evidence="5">
        <text>N-terminal N-formyl-L-methionyl-[peptide] + H2O = N-terminal L-methionyl-[peptide] + formate</text>
        <dbReference type="Rhea" id="RHEA:24420"/>
        <dbReference type="Rhea" id="RHEA-COMP:10639"/>
        <dbReference type="Rhea" id="RHEA-COMP:10640"/>
        <dbReference type="ChEBI" id="CHEBI:15377"/>
        <dbReference type="ChEBI" id="CHEBI:15740"/>
        <dbReference type="ChEBI" id="CHEBI:49298"/>
        <dbReference type="ChEBI" id="CHEBI:64731"/>
        <dbReference type="EC" id="3.5.1.88"/>
    </reaction>
</comment>
<accession>A0A8J7ME08</accession>
<dbReference type="PANTHER" id="PTHR10458">
    <property type="entry name" value="PEPTIDE DEFORMYLASE"/>
    <property type="match status" value="1"/>
</dbReference>
<dbReference type="PRINTS" id="PR01576">
    <property type="entry name" value="PDEFORMYLASE"/>
</dbReference>